<dbReference type="PROSITE" id="PS00211">
    <property type="entry name" value="ABC_TRANSPORTER_1"/>
    <property type="match status" value="1"/>
</dbReference>
<keyword evidence="1" id="KW-0547">Nucleotide-binding</keyword>
<dbReference type="InterPro" id="IPR003439">
    <property type="entry name" value="ABC_transporter-like_ATP-bd"/>
</dbReference>
<evidence type="ECO:0000313" key="5">
    <source>
        <dbReference type="Proteomes" id="UP000596938"/>
    </source>
</evidence>
<organism evidence="4 5">
    <name type="scientific">Pseudarthrobacter polychromogenes</name>
    <dbReference type="NCBI Taxonomy" id="1676"/>
    <lineage>
        <taxon>Bacteria</taxon>
        <taxon>Bacillati</taxon>
        <taxon>Actinomycetota</taxon>
        <taxon>Actinomycetes</taxon>
        <taxon>Micrococcales</taxon>
        <taxon>Micrococcaceae</taxon>
        <taxon>Pseudarthrobacter</taxon>
    </lineage>
</organism>
<dbReference type="SMART" id="SM00382">
    <property type="entry name" value="AAA"/>
    <property type="match status" value="1"/>
</dbReference>
<dbReference type="Pfam" id="PF00005">
    <property type="entry name" value="ABC_tran"/>
    <property type="match status" value="1"/>
</dbReference>
<sequence length="266" mass="27727">MKAGMQHQTSFGTLAGARLSYTVSGARLVKGIDCVIEPGVPTALLGPNGAGKSTLLHLLAGVLHPSTGSVQLDGEDLSSLPSRTRAQRVALVEQTVNSGQPLMAFDVVLLGRTPFQGLFASASADDFSIASAALETVGMGAFAGRLYETLSGGEQQRIQLARALAQQPRVLLLDEPTNHLDVGAQLGTMRLLRSLGSDGFTVVAALHDLNLAAEFCDHAILLDDGAVVAAGPTEEVLVPATIRKVFGIDAAVLENPLSGRPLIVFR</sequence>
<feature type="domain" description="ABC transporter" evidence="3">
    <location>
        <begin position="14"/>
        <end position="249"/>
    </location>
</feature>
<dbReference type="InterPro" id="IPR017871">
    <property type="entry name" value="ABC_transporter-like_CS"/>
</dbReference>
<dbReference type="InterPro" id="IPR003593">
    <property type="entry name" value="AAA+_ATPase"/>
</dbReference>
<accession>A0ABQ1XKB0</accession>
<gene>
    <name evidence="4" type="ORF">GCM10011577_18960</name>
</gene>
<dbReference type="Gene3D" id="3.40.50.300">
    <property type="entry name" value="P-loop containing nucleotide triphosphate hydrolases"/>
    <property type="match status" value="1"/>
</dbReference>
<dbReference type="SUPFAM" id="SSF52540">
    <property type="entry name" value="P-loop containing nucleoside triphosphate hydrolases"/>
    <property type="match status" value="1"/>
</dbReference>
<dbReference type="PANTHER" id="PTHR42794">
    <property type="entry name" value="HEMIN IMPORT ATP-BINDING PROTEIN HMUV"/>
    <property type="match status" value="1"/>
</dbReference>
<evidence type="ECO:0000313" key="4">
    <source>
        <dbReference type="EMBL" id="GGG96036.1"/>
    </source>
</evidence>
<dbReference type="InterPro" id="IPR027417">
    <property type="entry name" value="P-loop_NTPase"/>
</dbReference>
<dbReference type="CDD" id="cd03214">
    <property type="entry name" value="ABC_Iron-Siderophores_B12_Hemin"/>
    <property type="match status" value="1"/>
</dbReference>
<dbReference type="PROSITE" id="PS50893">
    <property type="entry name" value="ABC_TRANSPORTER_2"/>
    <property type="match status" value="1"/>
</dbReference>
<dbReference type="EMBL" id="BMKU01000005">
    <property type="protein sequence ID" value="GGG96036.1"/>
    <property type="molecule type" value="Genomic_DNA"/>
</dbReference>
<reference evidence="5" key="1">
    <citation type="journal article" date="2019" name="Int. J. Syst. Evol. Microbiol.">
        <title>The Global Catalogue of Microorganisms (GCM) 10K type strain sequencing project: providing services to taxonomists for standard genome sequencing and annotation.</title>
        <authorList>
            <consortium name="The Broad Institute Genomics Platform"/>
            <consortium name="The Broad Institute Genome Sequencing Center for Infectious Disease"/>
            <person name="Wu L."/>
            <person name="Ma J."/>
        </authorList>
    </citation>
    <scope>NUCLEOTIDE SEQUENCE [LARGE SCALE GENOMIC DNA]</scope>
    <source>
        <strain evidence="5">CGMCC 1.1927</strain>
    </source>
</reference>
<keyword evidence="2" id="KW-0067">ATP-binding</keyword>
<comment type="caution">
    <text evidence="4">The sequence shown here is derived from an EMBL/GenBank/DDBJ whole genome shotgun (WGS) entry which is preliminary data.</text>
</comment>
<evidence type="ECO:0000256" key="1">
    <source>
        <dbReference type="ARBA" id="ARBA00022741"/>
    </source>
</evidence>
<protein>
    <submittedName>
        <fullName evidence="4">Histidinol-phosphatase</fullName>
    </submittedName>
</protein>
<name>A0ABQ1XKB0_9MICC</name>
<dbReference type="PANTHER" id="PTHR42794:SF2">
    <property type="entry name" value="ABC TRANSPORTER ATP-BINDING PROTEIN"/>
    <property type="match status" value="1"/>
</dbReference>
<evidence type="ECO:0000259" key="3">
    <source>
        <dbReference type="PROSITE" id="PS50893"/>
    </source>
</evidence>
<proteinExistence type="predicted"/>
<evidence type="ECO:0000256" key="2">
    <source>
        <dbReference type="ARBA" id="ARBA00022840"/>
    </source>
</evidence>
<dbReference type="Proteomes" id="UP000596938">
    <property type="component" value="Unassembled WGS sequence"/>
</dbReference>
<keyword evidence="5" id="KW-1185">Reference proteome</keyword>